<gene>
    <name evidence="2" type="ORF">M409DRAFT_20783</name>
</gene>
<sequence length="170" mass="19248">MDSLSTVTDLYDPLPPGHVRLLDFTNAQYQDGDISCSLFSACLDSAPDYAALSYAWKEEGESDPEGRLIVNGLAVEVQSNLYNAIRSLCNTMRADELMLWVDFICINQADLDERGHQVQLMRRIYEQATYVVAWLGLPHRDEQIQKAIEFMEFFTTVHNNHPGAEPLASF</sequence>
<evidence type="ECO:0000313" key="2">
    <source>
        <dbReference type="EMBL" id="KAF2168766.1"/>
    </source>
</evidence>
<dbReference type="Pfam" id="PF06985">
    <property type="entry name" value="HET"/>
    <property type="match status" value="1"/>
</dbReference>
<dbReference type="GeneID" id="54558820"/>
<keyword evidence="3" id="KW-1185">Reference proteome</keyword>
<dbReference type="InterPro" id="IPR052895">
    <property type="entry name" value="HetReg/Transcr_Mod"/>
</dbReference>
<dbReference type="AlphaFoldDB" id="A0A6A6CTF7"/>
<evidence type="ECO:0000313" key="3">
    <source>
        <dbReference type="Proteomes" id="UP000799537"/>
    </source>
</evidence>
<dbReference type="InterPro" id="IPR010730">
    <property type="entry name" value="HET"/>
</dbReference>
<dbReference type="RefSeq" id="XP_033669655.1">
    <property type="nucleotide sequence ID" value="XM_033805548.1"/>
</dbReference>
<name>A0A6A6CTF7_ZASCE</name>
<accession>A0A6A6CTF7</accession>
<evidence type="ECO:0000259" key="1">
    <source>
        <dbReference type="Pfam" id="PF06985"/>
    </source>
</evidence>
<proteinExistence type="predicted"/>
<dbReference type="OrthoDB" id="3650563at2759"/>
<dbReference type="PANTHER" id="PTHR24148:SF64">
    <property type="entry name" value="HETEROKARYON INCOMPATIBILITY DOMAIN-CONTAINING PROTEIN"/>
    <property type="match status" value="1"/>
</dbReference>
<feature type="domain" description="Heterokaryon incompatibility" evidence="1">
    <location>
        <begin position="49"/>
        <end position="146"/>
    </location>
</feature>
<protein>
    <recommendedName>
        <fullName evidence="1">Heterokaryon incompatibility domain-containing protein</fullName>
    </recommendedName>
</protein>
<dbReference type="PANTHER" id="PTHR24148">
    <property type="entry name" value="ANKYRIN REPEAT DOMAIN-CONTAINING PROTEIN 39 HOMOLOG-RELATED"/>
    <property type="match status" value="1"/>
</dbReference>
<reference evidence="2" key="1">
    <citation type="journal article" date="2020" name="Stud. Mycol.">
        <title>101 Dothideomycetes genomes: a test case for predicting lifestyles and emergence of pathogens.</title>
        <authorList>
            <person name="Haridas S."/>
            <person name="Albert R."/>
            <person name="Binder M."/>
            <person name="Bloem J."/>
            <person name="Labutti K."/>
            <person name="Salamov A."/>
            <person name="Andreopoulos B."/>
            <person name="Baker S."/>
            <person name="Barry K."/>
            <person name="Bills G."/>
            <person name="Bluhm B."/>
            <person name="Cannon C."/>
            <person name="Castanera R."/>
            <person name="Culley D."/>
            <person name="Daum C."/>
            <person name="Ezra D."/>
            <person name="Gonzalez J."/>
            <person name="Henrissat B."/>
            <person name="Kuo A."/>
            <person name="Liang C."/>
            <person name="Lipzen A."/>
            <person name="Lutzoni F."/>
            <person name="Magnuson J."/>
            <person name="Mondo S."/>
            <person name="Nolan M."/>
            <person name="Ohm R."/>
            <person name="Pangilinan J."/>
            <person name="Park H.-J."/>
            <person name="Ramirez L."/>
            <person name="Alfaro M."/>
            <person name="Sun H."/>
            <person name="Tritt A."/>
            <person name="Yoshinaga Y."/>
            <person name="Zwiers L.-H."/>
            <person name="Turgeon B."/>
            <person name="Goodwin S."/>
            <person name="Spatafora J."/>
            <person name="Crous P."/>
            <person name="Grigoriev I."/>
        </authorList>
    </citation>
    <scope>NUCLEOTIDE SEQUENCE</scope>
    <source>
        <strain evidence="2">ATCC 36951</strain>
    </source>
</reference>
<dbReference type="Proteomes" id="UP000799537">
    <property type="component" value="Unassembled WGS sequence"/>
</dbReference>
<dbReference type="EMBL" id="ML993589">
    <property type="protein sequence ID" value="KAF2168766.1"/>
    <property type="molecule type" value="Genomic_DNA"/>
</dbReference>
<organism evidence="2 3">
    <name type="scientific">Zasmidium cellare ATCC 36951</name>
    <dbReference type="NCBI Taxonomy" id="1080233"/>
    <lineage>
        <taxon>Eukaryota</taxon>
        <taxon>Fungi</taxon>
        <taxon>Dikarya</taxon>
        <taxon>Ascomycota</taxon>
        <taxon>Pezizomycotina</taxon>
        <taxon>Dothideomycetes</taxon>
        <taxon>Dothideomycetidae</taxon>
        <taxon>Mycosphaerellales</taxon>
        <taxon>Mycosphaerellaceae</taxon>
        <taxon>Zasmidium</taxon>
    </lineage>
</organism>